<gene>
    <name evidence="6" type="ORF">OFUS_LOCUS26904</name>
</gene>
<reference evidence="6" key="1">
    <citation type="submission" date="2022-03" db="EMBL/GenBank/DDBJ databases">
        <authorList>
            <person name="Martin C."/>
        </authorList>
    </citation>
    <scope>NUCLEOTIDE SEQUENCE</scope>
</reference>
<dbReference type="FunFam" id="3.30.160.60:FF:000358">
    <property type="entry name" value="zinc finger protein 24"/>
    <property type="match status" value="1"/>
</dbReference>
<keyword evidence="3" id="KW-0863">Zinc-finger</keyword>
<dbReference type="PROSITE" id="PS50157">
    <property type="entry name" value="ZINC_FINGER_C2H2_2"/>
    <property type="match status" value="4"/>
</dbReference>
<comment type="caution">
    <text evidence="6">The sequence shown here is derived from an EMBL/GenBank/DDBJ whole genome shotgun (WGS) entry which is preliminary data.</text>
</comment>
<proteinExistence type="predicted"/>
<name>A0A8J1TFM9_OWEFU</name>
<feature type="region of interest" description="Disordered" evidence="5">
    <location>
        <begin position="834"/>
        <end position="895"/>
    </location>
</feature>
<feature type="compositionally biased region" description="Basic and acidic residues" evidence="5">
    <location>
        <begin position="674"/>
        <end position="686"/>
    </location>
</feature>
<feature type="compositionally biased region" description="Basic and acidic residues" evidence="5">
    <location>
        <begin position="835"/>
        <end position="850"/>
    </location>
</feature>
<dbReference type="PANTHER" id="PTHR24379:SF121">
    <property type="entry name" value="C2H2-TYPE DOMAIN-CONTAINING PROTEIN"/>
    <property type="match status" value="1"/>
</dbReference>
<evidence type="ECO:0000256" key="1">
    <source>
        <dbReference type="ARBA" id="ARBA00022723"/>
    </source>
</evidence>
<dbReference type="Gene3D" id="3.30.160.60">
    <property type="entry name" value="Classic Zinc Finger"/>
    <property type="match status" value="4"/>
</dbReference>
<evidence type="ECO:0000313" key="6">
    <source>
        <dbReference type="EMBL" id="CAH1803298.1"/>
    </source>
</evidence>
<dbReference type="EMBL" id="CAIIXF020000457">
    <property type="protein sequence ID" value="CAH1803298.1"/>
    <property type="molecule type" value="Genomic_DNA"/>
</dbReference>
<dbReference type="PROSITE" id="PS00028">
    <property type="entry name" value="ZINC_FINGER_C2H2_1"/>
    <property type="match status" value="6"/>
</dbReference>
<dbReference type="Pfam" id="PF00096">
    <property type="entry name" value="zf-C2H2"/>
    <property type="match status" value="3"/>
</dbReference>
<evidence type="ECO:0000256" key="5">
    <source>
        <dbReference type="SAM" id="MobiDB-lite"/>
    </source>
</evidence>
<feature type="region of interest" description="Disordered" evidence="5">
    <location>
        <begin position="636"/>
        <end position="686"/>
    </location>
</feature>
<dbReference type="InterPro" id="IPR013087">
    <property type="entry name" value="Znf_C2H2_type"/>
</dbReference>
<keyword evidence="1" id="KW-0479">Metal-binding</keyword>
<sequence>MALEVRLLEKVDKPTEKMSEDLKCLIQDELAKSVLTCCKKFIPTRYEAEIDGIVCVSLGKQKPVDIVVKIHNKTFHEGSNAVVSQSGVSNLSNLLNAKGNSSGSTSVTIAPSTLTSSELANMKSISGSKLVQVKLNAQDPVAKELAASGKCSFGALKAALAAGKDKNSEGKISNYGNEMKNEPLLGFSDETESSSMDANNIASQVLKKMVEKSLKQDDAQAITESSDLGMPIINEQLKSLGQYVCNHANCGILQFRTVDGYCAHMKSTHMSYVCKFCVRVFKSSYNYTSHMKLHSRLEESLAKAKDMKLNCPTIKTLGSTGATSTTTSTTKQSQAGVKYRCGICDKKCNFKGSIYYHFKKYHGATSASINYCGKCGLYLLDKAQMNIHRKSCEGEANLGEAYSETEAMGDEGPYTCSHQNCKIECASILELREHIFKKHTNMPRYNCKVCNKYIEDENEFKSHFNTHRIKGQTGALECCFCGQSKDSIPNLILHQQSCMGNCAKSDSPESGNAANDELIEPLEDIGDEDMSQTAIVYPEPCDDDPAAKKQKMEDDTMELFYGNQGENSGEENEDSPFQIQSVFSLGGNVQATNLDFQSKGGRAQTNMNEGPSNASMIVFPGQDMINYDLSLDNFEQEDEQEPIDDDTSLTYSPRSSRSRKGSPKAKGAAKRKLRDILPRPKNSKREIQPLDDIESKASYTCDLCDISMKNFQDFNCHVVMTHRKVVCKFCARTFASQRNLRRHERGHTGEKPYKCKICGKSFTRDDKLKRHLQQHDDNKIVNYHCKYCDQTFSRVTDSLKHLQMAHKTKINTPNGANFEEHFKTIECMDVNGTTGEKDIVEDPNVSKDDSFAMEGDDGAKKDVDDTNSADVTNGTGATNEADVMNQDETPKQEDV</sequence>
<dbReference type="SUPFAM" id="SSF57667">
    <property type="entry name" value="beta-beta-alpha zinc fingers"/>
    <property type="match status" value="1"/>
</dbReference>
<dbReference type="PANTHER" id="PTHR24379">
    <property type="entry name" value="KRAB AND ZINC FINGER DOMAIN-CONTAINING"/>
    <property type="match status" value="1"/>
</dbReference>
<keyword evidence="7" id="KW-1185">Reference proteome</keyword>
<evidence type="ECO:0000313" key="7">
    <source>
        <dbReference type="Proteomes" id="UP000749559"/>
    </source>
</evidence>
<organism evidence="6 7">
    <name type="scientific">Owenia fusiformis</name>
    <name type="common">Polychaete worm</name>
    <dbReference type="NCBI Taxonomy" id="6347"/>
    <lineage>
        <taxon>Eukaryota</taxon>
        <taxon>Metazoa</taxon>
        <taxon>Spiralia</taxon>
        <taxon>Lophotrochozoa</taxon>
        <taxon>Annelida</taxon>
        <taxon>Polychaeta</taxon>
        <taxon>Sedentaria</taxon>
        <taxon>Canalipalpata</taxon>
        <taxon>Sabellida</taxon>
        <taxon>Oweniida</taxon>
        <taxon>Oweniidae</taxon>
        <taxon>Owenia</taxon>
    </lineage>
</organism>
<feature type="compositionally biased region" description="Polar residues" evidence="5">
    <location>
        <begin position="866"/>
        <end position="878"/>
    </location>
</feature>
<keyword evidence="4" id="KW-0862">Zinc</keyword>
<dbReference type="SMART" id="SM00355">
    <property type="entry name" value="ZnF_C2H2"/>
    <property type="match status" value="10"/>
</dbReference>
<dbReference type="OrthoDB" id="3176823at2759"/>
<evidence type="ECO:0000256" key="4">
    <source>
        <dbReference type="ARBA" id="ARBA00022833"/>
    </source>
</evidence>
<dbReference type="InterPro" id="IPR036236">
    <property type="entry name" value="Znf_C2H2_sf"/>
</dbReference>
<protein>
    <submittedName>
        <fullName evidence="6">Uncharacterized protein</fullName>
    </submittedName>
</protein>
<evidence type="ECO:0000256" key="3">
    <source>
        <dbReference type="ARBA" id="ARBA00022771"/>
    </source>
</evidence>
<feature type="compositionally biased region" description="Basic residues" evidence="5">
    <location>
        <begin position="656"/>
        <end position="673"/>
    </location>
</feature>
<accession>A0A8J1TFM9</accession>
<evidence type="ECO:0000256" key="2">
    <source>
        <dbReference type="ARBA" id="ARBA00022737"/>
    </source>
</evidence>
<feature type="compositionally biased region" description="Acidic residues" evidence="5">
    <location>
        <begin position="636"/>
        <end position="647"/>
    </location>
</feature>
<dbReference type="Proteomes" id="UP000749559">
    <property type="component" value="Unassembled WGS sequence"/>
</dbReference>
<dbReference type="GO" id="GO:0008270">
    <property type="term" value="F:zinc ion binding"/>
    <property type="evidence" value="ECO:0007669"/>
    <property type="project" value="UniProtKB-KW"/>
</dbReference>
<keyword evidence="2" id="KW-0677">Repeat</keyword>
<dbReference type="AlphaFoldDB" id="A0A8J1TFM9"/>
<dbReference type="Pfam" id="PF12874">
    <property type="entry name" value="zf-met"/>
    <property type="match status" value="1"/>
</dbReference>